<evidence type="ECO:0000256" key="4">
    <source>
        <dbReference type="SAM" id="MobiDB-lite"/>
    </source>
</evidence>
<dbReference type="Proteomes" id="UP001163850">
    <property type="component" value="Unassembled WGS sequence"/>
</dbReference>
<feature type="compositionally biased region" description="Low complexity" evidence="4">
    <location>
        <begin position="1"/>
        <end position="16"/>
    </location>
</feature>
<evidence type="ECO:0000313" key="7">
    <source>
        <dbReference type="Proteomes" id="UP001142393"/>
    </source>
</evidence>
<organism evidence="5 7">
    <name type="scientific">Lentinula detonsa</name>
    <dbReference type="NCBI Taxonomy" id="2804962"/>
    <lineage>
        <taxon>Eukaryota</taxon>
        <taxon>Fungi</taxon>
        <taxon>Dikarya</taxon>
        <taxon>Basidiomycota</taxon>
        <taxon>Agaricomycotina</taxon>
        <taxon>Agaricomycetes</taxon>
        <taxon>Agaricomycetidae</taxon>
        <taxon>Agaricales</taxon>
        <taxon>Marasmiineae</taxon>
        <taxon>Omphalotaceae</taxon>
        <taxon>Lentinula</taxon>
    </lineage>
</organism>
<dbReference type="InterPro" id="IPR013083">
    <property type="entry name" value="Znf_RING/FYVE/PHD"/>
</dbReference>
<dbReference type="EMBL" id="JANVFU010000022">
    <property type="protein sequence ID" value="KAJ3738831.1"/>
    <property type="molecule type" value="Genomic_DNA"/>
</dbReference>
<evidence type="ECO:0000313" key="6">
    <source>
        <dbReference type="EMBL" id="KAJ3981592.1"/>
    </source>
</evidence>
<evidence type="ECO:0000256" key="3">
    <source>
        <dbReference type="ARBA" id="ARBA00022833"/>
    </source>
</evidence>
<accession>A0AA38UP43</accession>
<comment type="caution">
    <text evidence="5">The sequence shown here is derived from an EMBL/GenBank/DDBJ whole genome shotgun (WGS) entry which is preliminary data.</text>
</comment>
<dbReference type="GO" id="GO:0008270">
    <property type="term" value="F:zinc ion binding"/>
    <property type="evidence" value="ECO:0007669"/>
    <property type="project" value="UniProtKB-KW"/>
</dbReference>
<reference evidence="5" key="2">
    <citation type="submission" date="2022-08" db="EMBL/GenBank/DDBJ databases">
        <authorList>
            <consortium name="DOE Joint Genome Institute"/>
            <person name="Min B."/>
            <person name="Sierra-Patev S."/>
            <person name="Naranjo-Ortiz M."/>
            <person name="Looney B."/>
            <person name="Konkel Z."/>
            <person name="Slot J.C."/>
            <person name="Sakamoto Y."/>
            <person name="Steenwyk J.L."/>
            <person name="Rokas A."/>
            <person name="Carro J."/>
            <person name="Camarero S."/>
            <person name="Ferreira P."/>
            <person name="Molpeceres G."/>
            <person name="Ruiz-duenas F.J."/>
            <person name="Serrano A."/>
            <person name="Henrissat B."/>
            <person name="Drula E."/>
            <person name="Hughes K.W."/>
            <person name="Mata J.L."/>
            <person name="Ishikawa N.K."/>
            <person name="Vargas-Isla R."/>
            <person name="Ushijima S."/>
            <person name="Smith C.A."/>
            <person name="Ahrendt S."/>
            <person name="Andreopoulos W."/>
            <person name="He G."/>
            <person name="LaButti K."/>
            <person name="Lipzen A."/>
            <person name="Ng V."/>
            <person name="Riley R."/>
            <person name="Sandor L."/>
            <person name="Barry K."/>
            <person name="Martinez A.T."/>
            <person name="Xiao Y."/>
            <person name="Gibbons J.G."/>
            <person name="Terashima K."/>
            <person name="Hibbett D.S."/>
            <person name="Grigoriev I.V."/>
        </authorList>
    </citation>
    <scope>NUCLEOTIDE SEQUENCE</scope>
    <source>
        <strain evidence="5">TFB7810</strain>
    </source>
</reference>
<gene>
    <name evidence="5" type="ORF">DFH05DRAFT_1530987</name>
    <name evidence="6" type="ORF">F5890DRAFT_1556681</name>
</gene>
<dbReference type="InterPro" id="IPR017907">
    <property type="entry name" value="Znf_RING_CS"/>
</dbReference>
<dbReference type="EMBL" id="MU802106">
    <property type="protein sequence ID" value="KAJ3981592.1"/>
    <property type="molecule type" value="Genomic_DNA"/>
</dbReference>
<dbReference type="AlphaFoldDB" id="A0A9W8NQF3"/>
<proteinExistence type="predicted"/>
<keyword evidence="3" id="KW-0862">Zinc</keyword>
<reference evidence="6" key="1">
    <citation type="submission" date="2022-08" db="EMBL/GenBank/DDBJ databases">
        <authorList>
            <consortium name="DOE Joint Genome Institute"/>
            <person name="Min B."/>
            <person name="Riley R."/>
            <person name="Sierra-Patev S."/>
            <person name="Naranjo-Ortiz M."/>
            <person name="Looney B."/>
            <person name="Konkel Z."/>
            <person name="Slot J.C."/>
            <person name="Sakamoto Y."/>
            <person name="Steenwyk J.L."/>
            <person name="Rokas A."/>
            <person name="Carro J."/>
            <person name="Camarero S."/>
            <person name="Ferreira P."/>
            <person name="Molpeceres G."/>
            <person name="Ruiz-Duenas F.J."/>
            <person name="Serrano A."/>
            <person name="Henrissat B."/>
            <person name="Drula E."/>
            <person name="Hughes K.W."/>
            <person name="Mata J.L."/>
            <person name="Ishikawa N.K."/>
            <person name="Vargas-Isla R."/>
            <person name="Ushijima S."/>
            <person name="Smith C.A."/>
            <person name="Ahrendt S."/>
            <person name="Andreopoulos W."/>
            <person name="He G."/>
            <person name="Labutti K."/>
            <person name="Lipzen A."/>
            <person name="Ng V."/>
            <person name="Sandor L."/>
            <person name="Barry K."/>
            <person name="Martinez A.T."/>
            <person name="Xiao Y."/>
            <person name="Gibbons J.G."/>
            <person name="Terashima K."/>
            <person name="Hibbett D.S."/>
            <person name="Grigoriev I.V."/>
        </authorList>
    </citation>
    <scope>NUCLEOTIDE SEQUENCE</scope>
    <source>
        <strain evidence="6">TFB7829</strain>
    </source>
</reference>
<keyword evidence="2" id="KW-0863">Zinc-finger</keyword>
<evidence type="ECO:0000256" key="2">
    <source>
        <dbReference type="ARBA" id="ARBA00022771"/>
    </source>
</evidence>
<feature type="compositionally biased region" description="Low complexity" evidence="4">
    <location>
        <begin position="66"/>
        <end position="75"/>
    </location>
</feature>
<name>A0A9W8NQF3_9AGAR</name>
<sequence>MAPTPSTASSCSLSASQRKRTSKSNRALLTTLTSHPQTRSLPNPQTSSGSKRSSSRNAPKDVIDLSNNDSNADSDICSLITSPSHRTRSTSQRIASSSRNVSTIERSDSDTDIVATKQALTLEVDIRKRLADVLIELDASKKKIEKYEATNTCRKCSEIMWQPCILPCGHAMCAECIYECSCKVRISRPPVLSWDWQKRVEGMARQSGIPIPERPKFVWPSPPGWTPRRNLLGLVP</sequence>
<dbReference type="SUPFAM" id="SSF57850">
    <property type="entry name" value="RING/U-box"/>
    <property type="match status" value="1"/>
</dbReference>
<reference evidence="5 7" key="3">
    <citation type="journal article" date="2023" name="Proc. Natl. Acad. Sci. U.S.A.">
        <title>A global phylogenomic analysis of the shiitake genus Lentinula.</title>
        <authorList>
            <person name="Sierra-Patev S."/>
            <person name="Min B."/>
            <person name="Naranjo-Ortiz M."/>
            <person name="Looney B."/>
            <person name="Konkel Z."/>
            <person name="Slot J.C."/>
            <person name="Sakamoto Y."/>
            <person name="Steenwyk J.L."/>
            <person name="Rokas A."/>
            <person name="Carro J."/>
            <person name="Camarero S."/>
            <person name="Ferreira P."/>
            <person name="Molpeceres G."/>
            <person name="Ruiz-Duenas F.J."/>
            <person name="Serrano A."/>
            <person name="Henrissat B."/>
            <person name="Drula E."/>
            <person name="Hughes K.W."/>
            <person name="Mata J.L."/>
            <person name="Ishikawa N.K."/>
            <person name="Vargas-Isla R."/>
            <person name="Ushijima S."/>
            <person name="Smith C.A."/>
            <person name="Donoghue J."/>
            <person name="Ahrendt S."/>
            <person name="Andreopoulos W."/>
            <person name="He G."/>
            <person name="LaButti K."/>
            <person name="Lipzen A."/>
            <person name="Ng V."/>
            <person name="Riley R."/>
            <person name="Sandor L."/>
            <person name="Barry K."/>
            <person name="Martinez A.T."/>
            <person name="Xiao Y."/>
            <person name="Gibbons J.G."/>
            <person name="Terashima K."/>
            <person name="Grigoriev I.V."/>
            <person name="Hibbett D."/>
        </authorList>
    </citation>
    <scope>NUCLEOTIDE SEQUENCE [LARGE SCALE GENOMIC DNA]</scope>
    <source>
        <strain evidence="5 7">TFB7810</strain>
    </source>
</reference>
<evidence type="ECO:0008006" key="8">
    <source>
        <dbReference type="Google" id="ProtNLM"/>
    </source>
</evidence>
<evidence type="ECO:0000313" key="5">
    <source>
        <dbReference type="EMBL" id="KAJ3738831.1"/>
    </source>
</evidence>
<dbReference type="Proteomes" id="UP001142393">
    <property type="component" value="Unassembled WGS sequence"/>
</dbReference>
<evidence type="ECO:0000256" key="1">
    <source>
        <dbReference type="ARBA" id="ARBA00022723"/>
    </source>
</evidence>
<keyword evidence="1" id="KW-0479">Metal-binding</keyword>
<feature type="compositionally biased region" description="Polar residues" evidence="4">
    <location>
        <begin position="79"/>
        <end position="103"/>
    </location>
</feature>
<dbReference type="Gene3D" id="3.30.40.10">
    <property type="entry name" value="Zinc/RING finger domain, C3HC4 (zinc finger)"/>
    <property type="match status" value="1"/>
</dbReference>
<feature type="compositionally biased region" description="Polar residues" evidence="4">
    <location>
        <begin position="24"/>
        <end position="46"/>
    </location>
</feature>
<protein>
    <recommendedName>
        <fullName evidence="8">RING-type domain-containing protein</fullName>
    </recommendedName>
</protein>
<feature type="region of interest" description="Disordered" evidence="4">
    <location>
        <begin position="1"/>
        <end position="103"/>
    </location>
</feature>
<keyword evidence="7" id="KW-1185">Reference proteome</keyword>
<dbReference type="PROSITE" id="PS00518">
    <property type="entry name" value="ZF_RING_1"/>
    <property type="match status" value="1"/>
</dbReference>
<accession>A0A9W8NQF3</accession>
<feature type="compositionally biased region" description="Low complexity" evidence="4">
    <location>
        <begin position="47"/>
        <end position="56"/>
    </location>
</feature>